<evidence type="ECO:0000313" key="4">
    <source>
        <dbReference type="Proteomes" id="UP000649345"/>
    </source>
</evidence>
<dbReference type="PROSITE" id="PS51482">
    <property type="entry name" value="DEGV"/>
    <property type="match status" value="1"/>
</dbReference>
<dbReference type="Gene3D" id="3.40.50.10170">
    <property type="match status" value="1"/>
</dbReference>
<dbReference type="GO" id="GO:0008289">
    <property type="term" value="F:lipid binding"/>
    <property type="evidence" value="ECO:0007669"/>
    <property type="project" value="UniProtKB-KW"/>
</dbReference>
<keyword evidence="4" id="KW-1185">Reference proteome</keyword>
<dbReference type="SUPFAM" id="SSF82549">
    <property type="entry name" value="DAK1/DegV-like"/>
    <property type="match status" value="1"/>
</dbReference>
<organism evidence="3 4">
    <name type="scientific">Anaerosacchariphilus hominis</name>
    <dbReference type="NCBI Taxonomy" id="2763017"/>
    <lineage>
        <taxon>Bacteria</taxon>
        <taxon>Bacillati</taxon>
        <taxon>Bacillota</taxon>
        <taxon>Clostridia</taxon>
        <taxon>Lachnospirales</taxon>
        <taxon>Lachnospiraceae</taxon>
        <taxon>Anaerosacchariphilus</taxon>
    </lineage>
</organism>
<reference evidence="3" key="1">
    <citation type="submission" date="2020-08" db="EMBL/GenBank/DDBJ databases">
        <title>Genome public.</title>
        <authorList>
            <person name="Liu C."/>
            <person name="Sun Q."/>
        </authorList>
    </citation>
    <scope>NUCLEOTIDE SEQUENCE</scope>
    <source>
        <strain evidence="3">NSJ-68</strain>
    </source>
</reference>
<dbReference type="Pfam" id="PF02645">
    <property type="entry name" value="DegV"/>
    <property type="match status" value="1"/>
</dbReference>
<dbReference type="PANTHER" id="PTHR33434:SF3">
    <property type="entry name" value="DEGV DOMAIN-CONTAINING PROTEIN YITS"/>
    <property type="match status" value="1"/>
</dbReference>
<dbReference type="InterPro" id="IPR050270">
    <property type="entry name" value="DegV_domain_contain"/>
</dbReference>
<name>A0A923LA93_9FIRM</name>
<dbReference type="InterPro" id="IPR003797">
    <property type="entry name" value="DegV"/>
</dbReference>
<dbReference type="PANTHER" id="PTHR33434">
    <property type="entry name" value="DEGV DOMAIN-CONTAINING PROTEIN DR_1986-RELATED"/>
    <property type="match status" value="1"/>
</dbReference>
<sequence length="291" mass="32647">MNPYVIMTDTTADLPESYIREHKLQILSLSYMMEGTTYDREHPLDVKEFYRKMRDGSMPTTSQVNPEQAKEAMTACLEQGKDVLYIAFSSGLSGTYNSSRMAAEEIREEGKYPDRTVRVIDSLSASLGEGLLVHRAVQLWEAGKSLDETAAWVEAHKLEFCHDFTVDDLFHLHRGGRVSKATAILGTMINIKPILHVDDEGHLTAIGKVRGRKKSIAALVDRMAEQMKGFEAENDVVFISHGDCQEDAEYLKKLIEERFGIREFVINYVGPTIGAHSGPGTLALFFMGRPR</sequence>
<dbReference type="InterPro" id="IPR043168">
    <property type="entry name" value="DegV_C"/>
</dbReference>
<evidence type="ECO:0000313" key="3">
    <source>
        <dbReference type="EMBL" id="MBC5658836.1"/>
    </source>
</evidence>
<evidence type="ECO:0000256" key="1">
    <source>
        <dbReference type="ARBA" id="ARBA00003238"/>
    </source>
</evidence>
<dbReference type="NCBIfam" id="TIGR00762">
    <property type="entry name" value="DegV"/>
    <property type="match status" value="1"/>
</dbReference>
<dbReference type="Proteomes" id="UP000649345">
    <property type="component" value="Unassembled WGS sequence"/>
</dbReference>
<accession>A0A923LA93</accession>
<dbReference type="Gene3D" id="3.30.1180.10">
    <property type="match status" value="1"/>
</dbReference>
<gene>
    <name evidence="3" type="ORF">H8S44_03495</name>
</gene>
<dbReference type="RefSeq" id="WP_186873231.1">
    <property type="nucleotide sequence ID" value="NZ_JACOOR010000002.1"/>
</dbReference>
<protein>
    <submittedName>
        <fullName evidence="3">DegV family protein</fullName>
    </submittedName>
</protein>
<dbReference type="EMBL" id="JACOOR010000002">
    <property type="protein sequence ID" value="MBC5658836.1"/>
    <property type="molecule type" value="Genomic_DNA"/>
</dbReference>
<proteinExistence type="predicted"/>
<comment type="function">
    <text evidence="1">May bind long-chain fatty acids, such as palmitate, and may play a role in lipid transport or fatty acid metabolism.</text>
</comment>
<evidence type="ECO:0000256" key="2">
    <source>
        <dbReference type="ARBA" id="ARBA00023121"/>
    </source>
</evidence>
<keyword evidence="2" id="KW-0446">Lipid-binding</keyword>
<dbReference type="AlphaFoldDB" id="A0A923LA93"/>
<comment type="caution">
    <text evidence="3">The sequence shown here is derived from an EMBL/GenBank/DDBJ whole genome shotgun (WGS) entry which is preliminary data.</text>
</comment>